<dbReference type="PROSITE" id="PS51186">
    <property type="entry name" value="GNAT"/>
    <property type="match status" value="2"/>
</dbReference>
<dbReference type="InterPro" id="IPR016181">
    <property type="entry name" value="Acyl_CoA_acyltransferase"/>
</dbReference>
<dbReference type="CDD" id="cd04301">
    <property type="entry name" value="NAT_SF"/>
    <property type="match status" value="2"/>
</dbReference>
<dbReference type="PANTHER" id="PTHR20905">
    <property type="entry name" value="N-ACETYLTRANSFERASE-RELATED"/>
    <property type="match status" value="1"/>
</dbReference>
<name>A0A1J1HKX0_9DIPT</name>
<sequence>MSEIRRLPHGMRAPTQFHKFVTTDKDQTKLVEYRVEEIPESRYDEACRFMLEYFVPYEPKIISKNGQCDPKVLDDYHTKFMNGIKQNVSVACFKSGSDKFIGVNILEVLGRYSGTFDFDRKSKICLDIDKSIDYILDRADIFNRFNVDHYLSGTGLAINPAYCGKGIATEMIKARIAIIKALGFKVTSTGFASIGAQKAAIKAGCVTDYEISYEELAKAKDKNSDSIVEFRVQDLPEEYFEQAIEFMIKYFVPDETFCTSKDVMNKPSTLEHFKHFWQNTASEKLSIGCFKGDELFKDEDFIDIMEPMIFYSKMFDVFSNYKVDEYLTAYGLCVNPEYRGRGIATEILKARIPYMKALGLRVTSTAFTGIGSQTAAKKAGFKETFSITYADIEKKFPKFDFSKCESKYFKYMAKDKNSDSIVEYRVQDLPEEYFEQAIDFMAKYFIPHETFCVSKDVMNKPNTIEHFRRLWKHAFKDEDFLDFVGAMMYYGKMFDVFSNYKVDEYLTAYGLCVNPEYRGHGIATEILKARIPYMKALDLRVTSTAFTGIGSQTAAKKAGFKENFSITYEDIEKKFPKFDFSKCESKYLKIMAMTVE</sequence>
<dbReference type="GO" id="GO:0008080">
    <property type="term" value="F:N-acetyltransferase activity"/>
    <property type="evidence" value="ECO:0007669"/>
    <property type="project" value="TreeGrafter"/>
</dbReference>
<organism evidence="2 3">
    <name type="scientific">Clunio marinus</name>
    <dbReference type="NCBI Taxonomy" id="568069"/>
    <lineage>
        <taxon>Eukaryota</taxon>
        <taxon>Metazoa</taxon>
        <taxon>Ecdysozoa</taxon>
        <taxon>Arthropoda</taxon>
        <taxon>Hexapoda</taxon>
        <taxon>Insecta</taxon>
        <taxon>Pterygota</taxon>
        <taxon>Neoptera</taxon>
        <taxon>Endopterygota</taxon>
        <taxon>Diptera</taxon>
        <taxon>Nematocera</taxon>
        <taxon>Chironomoidea</taxon>
        <taxon>Chironomidae</taxon>
        <taxon>Clunio</taxon>
    </lineage>
</organism>
<feature type="domain" description="N-acetyltransferase" evidence="1">
    <location>
        <begin position="424"/>
        <end position="576"/>
    </location>
</feature>
<dbReference type="AlphaFoldDB" id="A0A1J1HKX0"/>
<gene>
    <name evidence="2" type="primary">putative hypothetical protein</name>
    <name evidence="2" type="ORF">CLUMA_CG002402</name>
</gene>
<accession>A0A1J1HKX0</accession>
<dbReference type="EMBL" id="CVRI01000009">
    <property type="protein sequence ID" value="CRK88579.1"/>
    <property type="molecule type" value="Genomic_DNA"/>
</dbReference>
<keyword evidence="3" id="KW-1185">Reference proteome</keyword>
<dbReference type="PANTHER" id="PTHR20905:SF32">
    <property type="entry name" value="ARYLALKYLAMINE N-ACETYLTRANSFERASE-LIKE 7, ISOFORM A"/>
    <property type="match status" value="1"/>
</dbReference>
<reference evidence="2 3" key="1">
    <citation type="submission" date="2015-04" db="EMBL/GenBank/DDBJ databases">
        <authorList>
            <person name="Syromyatnikov M.Y."/>
            <person name="Popov V.N."/>
        </authorList>
    </citation>
    <scope>NUCLEOTIDE SEQUENCE [LARGE SCALE GENOMIC DNA]</scope>
</reference>
<evidence type="ECO:0000313" key="2">
    <source>
        <dbReference type="EMBL" id="CRK88579.1"/>
    </source>
</evidence>
<dbReference type="SUPFAM" id="SSF55729">
    <property type="entry name" value="Acyl-CoA N-acyltransferases (Nat)"/>
    <property type="match status" value="3"/>
</dbReference>
<dbReference type="InterPro" id="IPR000182">
    <property type="entry name" value="GNAT_dom"/>
</dbReference>
<evidence type="ECO:0000259" key="1">
    <source>
        <dbReference type="PROSITE" id="PS51186"/>
    </source>
</evidence>
<feature type="domain" description="N-acetyltransferase" evidence="1">
    <location>
        <begin position="230"/>
        <end position="397"/>
    </location>
</feature>
<dbReference type="Pfam" id="PF00583">
    <property type="entry name" value="Acetyltransf_1"/>
    <property type="match status" value="2"/>
</dbReference>
<dbReference type="Gene3D" id="3.40.630.30">
    <property type="match status" value="4"/>
</dbReference>
<evidence type="ECO:0000313" key="3">
    <source>
        <dbReference type="Proteomes" id="UP000183832"/>
    </source>
</evidence>
<dbReference type="OrthoDB" id="7787818at2759"/>
<protein>
    <submittedName>
        <fullName evidence="2">CLUMA_CG002402, isoform A</fullName>
    </submittedName>
</protein>
<proteinExistence type="predicted"/>
<dbReference type="Proteomes" id="UP000183832">
    <property type="component" value="Unassembled WGS sequence"/>
</dbReference>